<proteinExistence type="predicted"/>
<dbReference type="Gene3D" id="3.40.50.11090">
    <property type="match status" value="1"/>
</dbReference>
<feature type="domain" description="Glycosyl transferase family 1" evidence="2">
    <location>
        <begin position="601"/>
        <end position="694"/>
    </location>
</feature>
<dbReference type="AlphaFoldDB" id="A0A395WAQ0"/>
<dbReference type="CDD" id="cd03801">
    <property type="entry name" value="GT4_PimA-like"/>
    <property type="match status" value="1"/>
</dbReference>
<gene>
    <name evidence="3" type="ORF">DWW32_05420</name>
</gene>
<organism evidence="3 4">
    <name type="scientific">Holdemanella biformis</name>
    <dbReference type="NCBI Taxonomy" id="1735"/>
    <lineage>
        <taxon>Bacteria</taxon>
        <taxon>Bacillati</taxon>
        <taxon>Bacillota</taxon>
        <taxon>Erysipelotrichia</taxon>
        <taxon>Erysipelotrichales</taxon>
        <taxon>Erysipelotrichaceae</taxon>
        <taxon>Holdemanella</taxon>
    </lineage>
</organism>
<dbReference type="Gene3D" id="3.40.50.2000">
    <property type="entry name" value="Glycogen Phosphorylase B"/>
    <property type="match status" value="2"/>
</dbReference>
<evidence type="ECO:0000313" key="4">
    <source>
        <dbReference type="Proteomes" id="UP000265489"/>
    </source>
</evidence>
<name>A0A395WAQ0_9FIRM</name>
<dbReference type="GO" id="GO:0009103">
    <property type="term" value="P:lipopolysaccharide biosynthetic process"/>
    <property type="evidence" value="ECO:0007669"/>
    <property type="project" value="TreeGrafter"/>
</dbReference>
<dbReference type="Pfam" id="PF00534">
    <property type="entry name" value="Glycos_transf_1"/>
    <property type="match status" value="1"/>
</dbReference>
<reference evidence="3 4" key="1">
    <citation type="submission" date="2018-08" db="EMBL/GenBank/DDBJ databases">
        <title>A genome reference for cultivated species of the human gut microbiota.</title>
        <authorList>
            <person name="Zou Y."/>
            <person name="Xue W."/>
            <person name="Luo G."/>
        </authorList>
    </citation>
    <scope>NUCLEOTIDE SEQUENCE [LARGE SCALE GENOMIC DNA]</scope>
    <source>
        <strain evidence="3 4">AF15-20</strain>
    </source>
</reference>
<dbReference type="PANTHER" id="PTHR46401">
    <property type="entry name" value="GLYCOSYLTRANSFERASE WBBK-RELATED"/>
    <property type="match status" value="1"/>
</dbReference>
<evidence type="ECO:0000259" key="2">
    <source>
        <dbReference type="Pfam" id="PF00534"/>
    </source>
</evidence>
<keyword evidence="1 3" id="KW-0808">Transferase</keyword>
<dbReference type="PANTHER" id="PTHR46401:SF2">
    <property type="entry name" value="GLYCOSYLTRANSFERASE WBBK-RELATED"/>
    <property type="match status" value="1"/>
</dbReference>
<comment type="caution">
    <text evidence="3">The sequence shown here is derived from an EMBL/GenBank/DDBJ whole genome shotgun (WGS) entry which is preliminary data.</text>
</comment>
<dbReference type="GO" id="GO:0016757">
    <property type="term" value="F:glycosyltransferase activity"/>
    <property type="evidence" value="ECO:0007669"/>
    <property type="project" value="InterPro"/>
</dbReference>
<dbReference type="EMBL" id="QRYQ01000007">
    <property type="protein sequence ID" value="RGU92246.1"/>
    <property type="molecule type" value="Genomic_DNA"/>
</dbReference>
<dbReference type="Pfam" id="PF13692">
    <property type="entry name" value="Glyco_trans_1_4"/>
    <property type="match status" value="1"/>
</dbReference>
<sequence>MLELVNKSMEVLKREGISGLAKHASHYIHKKRESRPKSDAFKDVLFINGCPRDLLPHPPRYRVTHQMEQLQSNGYTCDEVFFENVDLKQVRMYSCFIIFRAPYTEKLDAFIQLAKTWNKPVLYDVDDLVIDTKYTDQIAYVKNMEASQKARYDLDVMKNQKLLKLCDGCITTTLALKKELEKYNPNVWINRNTASIEMVALSQSIKKTDKDTVDIGYFSGSVTHNEDFEMIKPALIHVLKTYDHVRLHLVGEIDLPQDMKVYASKIEVHPFMDYKKLPELISKMDINLAPLTTSIFNEAKSENKWVEASLVKTCTIASNLGAFKEMIEDHKTGMLCSNGDEWKVKLTNLIKNETLRNTLAKNAYAYCLKHCVTLYTASNIVSILQQNRKRIICLGFAKLEISGGVMVALRHAAYLQDVGYQVILLSFYDTCTEFTFMNHSFPVLPFKNDKLDAKIDCGVATMWPTVKMLDDIRCIENKKYLVQNYEIDFYDFKDPRKVEASVTYSYPFDCITVSKWCKEWLKSDFNKEAKWIYNGIDIEQYRPHKREFKDKIRILIEGDSSSPHKNVDEAFMITNKLDSSNYEIWYMSYNAKPRDWYRVDKFLHRVPYEEVQKVYADCDILLKTSLLESFSYPPIEMMATGGYVVALLNDGNKEYLEDGKNCLIYPNGDIDKAVHCIERIVSDQALRDVLYTNGVETAKSRDWNLIKKSIIRVYCA</sequence>
<evidence type="ECO:0000256" key="1">
    <source>
        <dbReference type="ARBA" id="ARBA00022679"/>
    </source>
</evidence>
<dbReference type="SUPFAM" id="SSF53756">
    <property type="entry name" value="UDP-Glycosyltransferase/glycogen phosphorylase"/>
    <property type="match status" value="2"/>
</dbReference>
<evidence type="ECO:0000313" key="3">
    <source>
        <dbReference type="EMBL" id="RGU92246.1"/>
    </source>
</evidence>
<dbReference type="InterPro" id="IPR001296">
    <property type="entry name" value="Glyco_trans_1"/>
</dbReference>
<dbReference type="Proteomes" id="UP000265489">
    <property type="component" value="Unassembled WGS sequence"/>
</dbReference>
<protein>
    <submittedName>
        <fullName evidence="3">Glycosyltransferase</fullName>
    </submittedName>
</protein>
<accession>A0A395WAQ0</accession>